<keyword evidence="2" id="KW-1185">Reference proteome</keyword>
<reference evidence="1 2" key="1">
    <citation type="journal article" date="2020" name="Phytopathology">
        <title>Genome Sequence Resources of Colletotrichum truncatum, C. plurivorum, C. musicola, and C. sojae: Four Species Pathogenic to Soybean (Glycine max).</title>
        <authorList>
            <person name="Rogerio F."/>
            <person name="Boufleur T.R."/>
            <person name="Ciampi-Guillardi M."/>
            <person name="Sukno S.A."/>
            <person name="Thon M.R."/>
            <person name="Massola Junior N.S."/>
            <person name="Baroncelli R."/>
        </authorList>
    </citation>
    <scope>NUCLEOTIDE SEQUENCE [LARGE SCALE GENOMIC DNA]</scope>
    <source>
        <strain evidence="1 2">CMES1059</strain>
    </source>
</reference>
<dbReference type="Proteomes" id="UP000805649">
    <property type="component" value="Unassembled WGS sequence"/>
</dbReference>
<proteinExistence type="predicted"/>
<organism evidence="1 2">
    <name type="scientific">Colletotrichum truncatum</name>
    <name type="common">Anthracnose fungus</name>
    <name type="synonym">Colletotrichum capsici</name>
    <dbReference type="NCBI Taxonomy" id="5467"/>
    <lineage>
        <taxon>Eukaryota</taxon>
        <taxon>Fungi</taxon>
        <taxon>Dikarya</taxon>
        <taxon>Ascomycota</taxon>
        <taxon>Pezizomycotina</taxon>
        <taxon>Sordariomycetes</taxon>
        <taxon>Hypocreomycetidae</taxon>
        <taxon>Glomerellales</taxon>
        <taxon>Glomerellaceae</taxon>
        <taxon>Colletotrichum</taxon>
        <taxon>Colletotrichum truncatum species complex</taxon>
    </lineage>
</organism>
<protein>
    <submittedName>
        <fullName evidence="1">Uncharacterized protein</fullName>
    </submittedName>
</protein>
<name>A0ACC3ZEI1_COLTU</name>
<comment type="caution">
    <text evidence="1">The sequence shown here is derived from an EMBL/GenBank/DDBJ whole genome shotgun (WGS) entry which is preliminary data.</text>
</comment>
<gene>
    <name evidence="1" type="ORF">CTRU02_200360</name>
</gene>
<evidence type="ECO:0000313" key="1">
    <source>
        <dbReference type="EMBL" id="KAL0942474.1"/>
    </source>
</evidence>
<dbReference type="EMBL" id="VUJX02000001">
    <property type="protein sequence ID" value="KAL0942474.1"/>
    <property type="molecule type" value="Genomic_DNA"/>
</dbReference>
<sequence length="517" mass="57178">MARAAPRRQVKPAAPPASNCMSKYTRVSKVEALPVDDTVKKAFVIELPSSRTISTAEVSIKTEDSPSKPLPTPSTPSSRKRKAGPVEDTSLPVRNSRRIAPLPESLKRQRISKDGWKDEPVSVKKELESTPTTSSTPKNTKSTIADAHQKTRKSTIISQAKTEGRKANTKVARSKRRNAPTESGVKEEPATKQLPAELVELLDLQRAILKTVSLQITHQNSNAPLDISAITPHVSRTWGKRKVTTDDIRRCIAIQDMKPAGRELEMLGSPFIVTDYGRGKLCLEIDFTKGSGRIDAQKLCQQFEEKLHILCDERATDEMSDLDVCFENLSFNDLPMSEITRRHNIISQNPALAKGQRALTELKNGIVIKQQEKEAKAQVAKTATINPKMSLLDRLRAKEIANSKIELPTGPEMARKRALHRVGDIAAIISMLVASSNSAGQPVMSFTMQVLQQKLKDSVRVPMPMEEGIDTVRILANEIAPEWLKLASVGGKEHVVIQTRRKPYDAELAARVKRVSV</sequence>
<accession>A0ACC3ZEI1</accession>
<evidence type="ECO:0000313" key="2">
    <source>
        <dbReference type="Proteomes" id="UP000805649"/>
    </source>
</evidence>